<dbReference type="Proteomes" id="UP000297814">
    <property type="component" value="Unassembled WGS sequence"/>
</dbReference>
<accession>A0A4Z1GY97</accession>
<proteinExistence type="predicted"/>
<feature type="compositionally biased region" description="Basic and acidic residues" evidence="1">
    <location>
        <begin position="132"/>
        <end position="146"/>
    </location>
</feature>
<evidence type="ECO:0000256" key="1">
    <source>
        <dbReference type="SAM" id="MobiDB-lite"/>
    </source>
</evidence>
<keyword evidence="2" id="KW-0812">Transmembrane</keyword>
<dbReference type="AlphaFoldDB" id="A0A4Z1GY97"/>
<feature type="compositionally biased region" description="Polar residues" evidence="1">
    <location>
        <begin position="147"/>
        <end position="157"/>
    </location>
</feature>
<organism evidence="3 4">
    <name type="scientific">Botrytis hyacinthi</name>
    <dbReference type="NCBI Taxonomy" id="278943"/>
    <lineage>
        <taxon>Eukaryota</taxon>
        <taxon>Fungi</taxon>
        <taxon>Dikarya</taxon>
        <taxon>Ascomycota</taxon>
        <taxon>Pezizomycotina</taxon>
        <taxon>Leotiomycetes</taxon>
        <taxon>Helotiales</taxon>
        <taxon>Sclerotiniaceae</taxon>
        <taxon>Botrytis</taxon>
    </lineage>
</organism>
<reference evidence="3 4" key="1">
    <citation type="submission" date="2017-12" db="EMBL/GenBank/DDBJ databases">
        <title>Comparative genomics of Botrytis spp.</title>
        <authorList>
            <person name="Valero-Jimenez C.A."/>
            <person name="Tapia P."/>
            <person name="Veloso J."/>
            <person name="Silva-Moreno E."/>
            <person name="Staats M."/>
            <person name="Valdes J.H."/>
            <person name="Van Kan J.A.L."/>
        </authorList>
    </citation>
    <scope>NUCLEOTIDE SEQUENCE [LARGE SCALE GENOMIC DNA]</scope>
    <source>
        <strain evidence="3 4">Bh0001</strain>
    </source>
</reference>
<name>A0A4Z1GY97_9HELO</name>
<comment type="caution">
    <text evidence="3">The sequence shown here is derived from an EMBL/GenBank/DDBJ whole genome shotgun (WGS) entry which is preliminary data.</text>
</comment>
<feature type="transmembrane region" description="Helical" evidence="2">
    <location>
        <begin position="85"/>
        <end position="107"/>
    </location>
</feature>
<evidence type="ECO:0000313" key="3">
    <source>
        <dbReference type="EMBL" id="TGO38297.1"/>
    </source>
</evidence>
<evidence type="ECO:0000313" key="4">
    <source>
        <dbReference type="Proteomes" id="UP000297814"/>
    </source>
</evidence>
<keyword evidence="2" id="KW-0472">Membrane</keyword>
<feature type="region of interest" description="Disordered" evidence="1">
    <location>
        <begin position="132"/>
        <end position="165"/>
    </location>
</feature>
<evidence type="ECO:0000256" key="2">
    <source>
        <dbReference type="SAM" id="Phobius"/>
    </source>
</evidence>
<gene>
    <name evidence="3" type="ORF">BHYA_0078g00360</name>
</gene>
<feature type="transmembrane region" description="Helical" evidence="2">
    <location>
        <begin position="20"/>
        <end position="40"/>
    </location>
</feature>
<feature type="transmembrane region" description="Helical" evidence="2">
    <location>
        <begin position="60"/>
        <end position="78"/>
    </location>
</feature>
<evidence type="ECO:0008006" key="5">
    <source>
        <dbReference type="Google" id="ProtNLM"/>
    </source>
</evidence>
<keyword evidence="2" id="KW-1133">Transmembrane helix</keyword>
<sequence>MAGFLSKFHNSKFYPLLQRVLRTLQFLSALSSLIVFSIHIRRILKLYRSISHAEGAIEGILAAAIAYTLAIMVLKLCMRNGGPKFLRWVLVVLDIAFVGAFIAVAVLTSPNVNDINSILHALTAAFQDTRERHREHEAVKEEHSNRDNNMTPTNPIDYNQDRSAV</sequence>
<dbReference type="EMBL" id="PQXK01000078">
    <property type="protein sequence ID" value="TGO38297.1"/>
    <property type="molecule type" value="Genomic_DNA"/>
</dbReference>
<protein>
    <recommendedName>
        <fullName evidence="5">MARVEL domain-containing protein</fullName>
    </recommendedName>
</protein>
<keyword evidence="4" id="KW-1185">Reference proteome</keyword>